<dbReference type="InterPro" id="IPR036291">
    <property type="entry name" value="NAD(P)-bd_dom_sf"/>
</dbReference>
<keyword evidence="3" id="KW-1185">Reference proteome</keyword>
<reference evidence="2 3" key="2">
    <citation type="journal article" date="2017" name="Antonie Van Leeuwenhoek">
        <title>Rhizobium rhizosphaerae sp. nov., a novel species isolated from rice rhizosphere.</title>
        <authorList>
            <person name="Zhao J.J."/>
            <person name="Zhang J."/>
            <person name="Zhang R.J."/>
            <person name="Zhang C.W."/>
            <person name="Yin H.Q."/>
            <person name="Zhang X.X."/>
        </authorList>
    </citation>
    <scope>NUCLEOTIDE SEQUENCE [LARGE SCALE GENOMIC DNA]</scope>
    <source>
        <strain evidence="2 3">ACAM 611</strain>
    </source>
</reference>
<reference evidence="2 3" key="1">
    <citation type="journal article" date="2012" name="J. Bacteriol.">
        <title>Genome sequence of proteorhodopsin-containing sea ice bacterium Glaciecola punicea ACAM 611T.</title>
        <authorList>
            <person name="Qin Q.-L."/>
            <person name="Xie B.-B."/>
            <person name="Shu Y.-L."/>
            <person name="Rong J.-C."/>
            <person name="Zhao D.-L."/>
            <person name="Zhang X.-Y."/>
            <person name="Chen X.-L."/>
            <person name="Zhou B.-C."/>
            <person name="Zhanga Y.-Z."/>
        </authorList>
    </citation>
    <scope>NUCLEOTIDE SEQUENCE [LARGE SCALE GENOMIC DNA]</scope>
    <source>
        <strain evidence="2 3">ACAM 611</strain>
    </source>
</reference>
<gene>
    <name evidence="2" type="primary">galE</name>
    <name evidence="2" type="ORF">GPUN_2875</name>
</gene>
<dbReference type="SUPFAM" id="SSF51735">
    <property type="entry name" value="NAD(P)-binding Rossmann-fold domains"/>
    <property type="match status" value="1"/>
</dbReference>
<dbReference type="InterPro" id="IPR050177">
    <property type="entry name" value="Lipid_A_modif_metabolic_enz"/>
</dbReference>
<dbReference type="Gene3D" id="3.40.50.720">
    <property type="entry name" value="NAD(P)-binding Rossmann-like Domain"/>
    <property type="match status" value="1"/>
</dbReference>
<dbReference type="RefSeq" id="WP_006007706.1">
    <property type="nucleotide sequence ID" value="NZ_BAET01000033.1"/>
</dbReference>
<proteinExistence type="predicted"/>
<dbReference type="OrthoDB" id="9801056at2"/>
<dbReference type="InterPro" id="IPR001509">
    <property type="entry name" value="Epimerase_deHydtase"/>
</dbReference>
<sequence length="310" mass="33696">MKVLVTGSSGWIGNSLCEVLRARGHGVVGSSRSNVPQPDVLNIDLLSSQWNFTLDSINTVIHCAGISFSDAVTNEHAKAQFWKVNVEAAKKLARKAKDSGVKRFVFLSSAKAMGERTEPNAPFSILSDCAPEDLYGESKLAAERAIQQELLGSNTELVCIRPPLVYGAGVKANFRALMNIAQRNLPLPLGSVKNKRSFIALDNLNDFIATCVEYPDTLNETFLISDGIDVSTKELLVALTRAYGKNPRLLPAPVSIMRTCAEILGKKTIAQRLFGNLQLDVKHSINTLAWQPPVSFEDAINAAVAYDAPK</sequence>
<accession>H5TF62</accession>
<dbReference type="Proteomes" id="UP000053586">
    <property type="component" value="Unassembled WGS sequence"/>
</dbReference>
<dbReference type="eggNOG" id="COG0451">
    <property type="taxonomic scope" value="Bacteria"/>
</dbReference>
<evidence type="ECO:0000259" key="1">
    <source>
        <dbReference type="Pfam" id="PF01370"/>
    </source>
</evidence>
<evidence type="ECO:0000313" key="2">
    <source>
        <dbReference type="EMBL" id="GAB56989.1"/>
    </source>
</evidence>
<protein>
    <submittedName>
        <fullName evidence="2">UDP-glucose 4-epimerase</fullName>
    </submittedName>
</protein>
<dbReference type="Pfam" id="PF01370">
    <property type="entry name" value="Epimerase"/>
    <property type="match status" value="1"/>
</dbReference>
<dbReference type="PANTHER" id="PTHR43245">
    <property type="entry name" value="BIFUNCTIONAL POLYMYXIN RESISTANCE PROTEIN ARNA"/>
    <property type="match status" value="1"/>
</dbReference>
<organism evidence="2 3">
    <name type="scientific">Glaciecola punicea ACAM 611</name>
    <dbReference type="NCBI Taxonomy" id="1121923"/>
    <lineage>
        <taxon>Bacteria</taxon>
        <taxon>Pseudomonadati</taxon>
        <taxon>Pseudomonadota</taxon>
        <taxon>Gammaproteobacteria</taxon>
        <taxon>Alteromonadales</taxon>
        <taxon>Alteromonadaceae</taxon>
        <taxon>Glaciecola</taxon>
    </lineage>
</organism>
<dbReference type="PANTHER" id="PTHR43245:SF58">
    <property type="entry name" value="BLL5923 PROTEIN"/>
    <property type="match status" value="1"/>
</dbReference>
<evidence type="ECO:0000313" key="3">
    <source>
        <dbReference type="Proteomes" id="UP000053586"/>
    </source>
</evidence>
<name>H5TF62_9ALTE</name>
<feature type="domain" description="NAD-dependent epimerase/dehydratase" evidence="1">
    <location>
        <begin position="3"/>
        <end position="218"/>
    </location>
</feature>
<comment type="caution">
    <text evidence="2">The sequence shown here is derived from an EMBL/GenBank/DDBJ whole genome shotgun (WGS) entry which is preliminary data.</text>
</comment>
<dbReference type="STRING" id="56804.BAE46_03165"/>
<dbReference type="EMBL" id="BAET01000033">
    <property type="protein sequence ID" value="GAB56989.1"/>
    <property type="molecule type" value="Genomic_DNA"/>
</dbReference>
<dbReference type="AlphaFoldDB" id="H5TF62"/>